<dbReference type="PANTHER" id="PTHR10030">
    <property type="entry name" value="ALPHA-L-FUCOSIDASE"/>
    <property type="match status" value="1"/>
</dbReference>
<dbReference type="AlphaFoldDB" id="A0A5J4RL08"/>
<name>A0A5J4RL08_9ZZZZ</name>
<dbReference type="SMART" id="SM00812">
    <property type="entry name" value="Alpha_L_fucos"/>
    <property type="match status" value="1"/>
</dbReference>
<dbReference type="GO" id="GO:0016139">
    <property type="term" value="P:glycoside catabolic process"/>
    <property type="evidence" value="ECO:0007669"/>
    <property type="project" value="TreeGrafter"/>
</dbReference>
<dbReference type="InterPro" id="IPR019546">
    <property type="entry name" value="TAT_signal_bac_arc"/>
</dbReference>
<organism evidence="8">
    <name type="scientific">termite gut metagenome</name>
    <dbReference type="NCBI Taxonomy" id="433724"/>
    <lineage>
        <taxon>unclassified sequences</taxon>
        <taxon>metagenomes</taxon>
        <taxon>organismal metagenomes</taxon>
    </lineage>
</organism>
<dbReference type="GO" id="GO:0004560">
    <property type="term" value="F:alpha-L-fucosidase activity"/>
    <property type="evidence" value="ECO:0007669"/>
    <property type="project" value="InterPro"/>
</dbReference>
<evidence type="ECO:0000256" key="6">
    <source>
        <dbReference type="ARBA" id="ARBA00023295"/>
    </source>
</evidence>
<accession>A0A5J4RL08</accession>
<dbReference type="PROSITE" id="PS51318">
    <property type="entry name" value="TAT"/>
    <property type="match status" value="1"/>
</dbReference>
<dbReference type="Gene3D" id="3.20.20.80">
    <property type="entry name" value="Glycosidases"/>
    <property type="match status" value="1"/>
</dbReference>
<evidence type="ECO:0000256" key="4">
    <source>
        <dbReference type="ARBA" id="ARBA00022729"/>
    </source>
</evidence>
<keyword evidence="4" id="KW-0732">Signal</keyword>
<dbReference type="EMBL" id="SNRY01001011">
    <property type="protein sequence ID" value="KAA6334309.1"/>
    <property type="molecule type" value="Genomic_DNA"/>
</dbReference>
<dbReference type="SUPFAM" id="SSF51445">
    <property type="entry name" value="(Trans)glycosidases"/>
    <property type="match status" value="1"/>
</dbReference>
<dbReference type="Gene3D" id="2.60.40.1180">
    <property type="entry name" value="Golgi alpha-mannosidase II"/>
    <property type="match status" value="1"/>
</dbReference>
<dbReference type="NCBIfam" id="TIGR01409">
    <property type="entry name" value="TAT_signal_seq"/>
    <property type="match status" value="1"/>
</dbReference>
<dbReference type="PANTHER" id="PTHR10030:SF37">
    <property type="entry name" value="ALPHA-L-FUCOSIDASE-RELATED"/>
    <property type="match status" value="1"/>
</dbReference>
<keyword evidence="5" id="KW-0378">Hydrolase</keyword>
<comment type="similarity">
    <text evidence="2">Belongs to the glycosyl hydrolase 29 family.</text>
</comment>
<reference evidence="8" key="1">
    <citation type="submission" date="2019-03" db="EMBL/GenBank/DDBJ databases">
        <title>Single cell metagenomics reveals metabolic interactions within the superorganism composed of flagellate Streblomastix strix and complex community of Bacteroidetes bacteria on its surface.</title>
        <authorList>
            <person name="Treitli S.C."/>
            <person name="Kolisko M."/>
            <person name="Husnik F."/>
            <person name="Keeling P."/>
            <person name="Hampl V."/>
        </authorList>
    </citation>
    <scope>NUCLEOTIDE SEQUENCE</scope>
    <source>
        <strain evidence="8">STM</strain>
    </source>
</reference>
<dbReference type="InterPro" id="IPR057739">
    <property type="entry name" value="Glyco_hydro_29_N"/>
</dbReference>
<comment type="caution">
    <text evidence="8">The sequence shown here is derived from an EMBL/GenBank/DDBJ whole genome shotgun (WGS) entry which is preliminary data.</text>
</comment>
<dbReference type="InterPro" id="IPR016286">
    <property type="entry name" value="FUC_metazoa-typ"/>
</dbReference>
<evidence type="ECO:0000256" key="3">
    <source>
        <dbReference type="ARBA" id="ARBA00012662"/>
    </source>
</evidence>
<gene>
    <name evidence="8" type="ORF">EZS27_017361</name>
</gene>
<dbReference type="Pfam" id="PF01120">
    <property type="entry name" value="Alpha_L_fucos"/>
    <property type="match status" value="1"/>
</dbReference>
<protein>
    <recommendedName>
        <fullName evidence="3">alpha-L-fucosidase</fullName>
        <ecNumber evidence="3">3.2.1.51</ecNumber>
    </recommendedName>
</protein>
<evidence type="ECO:0000313" key="8">
    <source>
        <dbReference type="EMBL" id="KAA6334309.1"/>
    </source>
</evidence>
<dbReference type="InterPro" id="IPR017853">
    <property type="entry name" value="GH"/>
</dbReference>
<dbReference type="PIRSF" id="PIRSF001092">
    <property type="entry name" value="Alpha-L-fucosidase"/>
    <property type="match status" value="1"/>
</dbReference>
<dbReference type="InterPro" id="IPR013780">
    <property type="entry name" value="Glyco_hydro_b"/>
</dbReference>
<evidence type="ECO:0000259" key="7">
    <source>
        <dbReference type="Pfam" id="PF01120"/>
    </source>
</evidence>
<feature type="domain" description="Glycoside hydrolase family 29 N-terminal" evidence="7">
    <location>
        <begin position="45"/>
        <end position="403"/>
    </location>
</feature>
<sequence length="524" mass="59343">MPQQQNLSRRKFLKTGTVLAAAAIITPQALFATQKRTITGASTLQEDIFQKFKCPQWFKDAKFGLWLHWGPQTIPTKGGGWYANHMYVDNPDPNFFGHSAWPYHRLNFGHQADFGYKDVCNLWKAEKFNAEQTVQQFKKWGARYVAIIANHHDNFDLFNSSVHKWNTVNVGPKRDLVGEFAEASRHNGLKWVATAHTARAQSYMASAFGADKTGSRKGEQYDGRLTLADGKGKWWEGLDPQQLYATHYPAFEAEVRQRHIELVNNYRPDMLYFDDGNIPNTMMDACIQLYENNLKQNGSIQSIVTVKDKQQGTILDFEMGIADGMPAEYWQTDTSFNKDWFLKTEENAELNHDARTLKELLVDIVSKRGSILLNVAVYPDGSIPDDQFAVLEEFGAWLNANGEAIYATEPWKVHGTGGAAEGGKFKERRVNSTPWDANVHRFTCNKDKKTMYIHVFGNPTGDLYFPSLANKALFNGKVKNVSLLGRANESVKLSMKPQGLNIQIPQNLPDKNCNIFKVITTGLW</sequence>
<dbReference type="InterPro" id="IPR006311">
    <property type="entry name" value="TAT_signal"/>
</dbReference>
<evidence type="ECO:0000256" key="1">
    <source>
        <dbReference type="ARBA" id="ARBA00004071"/>
    </source>
</evidence>
<comment type="function">
    <text evidence="1">Alpha-L-fucosidase is responsible for hydrolyzing the alpha-1,6-linked fucose joined to the reducing-end N-acetylglucosamine of the carbohydrate moieties of glycoproteins.</text>
</comment>
<dbReference type="EC" id="3.2.1.51" evidence="3"/>
<keyword evidence="6" id="KW-0326">Glycosidase</keyword>
<evidence type="ECO:0000256" key="5">
    <source>
        <dbReference type="ARBA" id="ARBA00022801"/>
    </source>
</evidence>
<dbReference type="InterPro" id="IPR000933">
    <property type="entry name" value="Glyco_hydro_29"/>
</dbReference>
<evidence type="ECO:0000256" key="2">
    <source>
        <dbReference type="ARBA" id="ARBA00007951"/>
    </source>
</evidence>
<dbReference type="GO" id="GO:0005764">
    <property type="term" value="C:lysosome"/>
    <property type="evidence" value="ECO:0007669"/>
    <property type="project" value="TreeGrafter"/>
</dbReference>
<proteinExistence type="inferred from homology"/>
<dbReference type="GO" id="GO:0006004">
    <property type="term" value="P:fucose metabolic process"/>
    <property type="evidence" value="ECO:0007669"/>
    <property type="project" value="InterPro"/>
</dbReference>